<keyword evidence="4" id="KW-1185">Reference proteome</keyword>
<dbReference type="RefSeq" id="WP_050412948.1">
    <property type="nucleotide sequence ID" value="NZ_FMZQ01000007.1"/>
</dbReference>
<dbReference type="AlphaFoldDB" id="A0A1G6Q3J7"/>
<keyword evidence="2" id="KW-1133">Transmembrane helix</keyword>
<accession>A0A1G6Q3J7</accession>
<feature type="transmembrane region" description="Helical" evidence="2">
    <location>
        <begin position="69"/>
        <end position="87"/>
    </location>
</feature>
<evidence type="ECO:0000313" key="4">
    <source>
        <dbReference type="Proteomes" id="UP000199467"/>
    </source>
</evidence>
<keyword evidence="2" id="KW-0812">Transmembrane</keyword>
<dbReference type="Proteomes" id="UP000199467">
    <property type="component" value="Unassembled WGS sequence"/>
</dbReference>
<organism evidence="3 4">
    <name type="scientific">Ectopseudomonas chengduensis</name>
    <dbReference type="NCBI Taxonomy" id="489632"/>
    <lineage>
        <taxon>Bacteria</taxon>
        <taxon>Pseudomonadati</taxon>
        <taxon>Pseudomonadota</taxon>
        <taxon>Gammaproteobacteria</taxon>
        <taxon>Pseudomonadales</taxon>
        <taxon>Pseudomonadaceae</taxon>
        <taxon>Ectopseudomonas</taxon>
    </lineage>
</organism>
<evidence type="ECO:0000256" key="1">
    <source>
        <dbReference type="SAM" id="MobiDB-lite"/>
    </source>
</evidence>
<name>A0A1G6Q3J7_9GAMM</name>
<evidence type="ECO:0000313" key="3">
    <source>
        <dbReference type="EMBL" id="SDC86909.1"/>
    </source>
</evidence>
<dbReference type="EMBL" id="FMZQ01000007">
    <property type="protein sequence ID" value="SDC86909.1"/>
    <property type="molecule type" value="Genomic_DNA"/>
</dbReference>
<keyword evidence="2" id="KW-0472">Membrane</keyword>
<sequence length="183" mass="19980">MRTAQQQSVQIQEMSTSLREGIRLAQERLKAAEFIVTRDNASRLKVGGWFVAGVIGVASLAAIAAAPAVAVVGAAFAASIGTAGVMLESTARKREAIQDDARAFLKEAQSITKELHAAYNEVRREIMQNQSATNDYSPSADMIQYQADRARMAQEQQQRAEQQQNQSMDRGLSVRKDQGPRLG</sequence>
<feature type="compositionally biased region" description="Basic and acidic residues" evidence="1">
    <location>
        <begin position="172"/>
        <end position="183"/>
    </location>
</feature>
<evidence type="ECO:0000256" key="2">
    <source>
        <dbReference type="SAM" id="Phobius"/>
    </source>
</evidence>
<gene>
    <name evidence="3" type="ORF">SAMN05216576_107236</name>
</gene>
<feature type="transmembrane region" description="Helical" evidence="2">
    <location>
        <begin position="46"/>
        <end position="63"/>
    </location>
</feature>
<feature type="region of interest" description="Disordered" evidence="1">
    <location>
        <begin position="130"/>
        <end position="183"/>
    </location>
</feature>
<protein>
    <submittedName>
        <fullName evidence="3">Uncharacterized protein</fullName>
    </submittedName>
</protein>
<reference evidence="4" key="1">
    <citation type="submission" date="2016-10" db="EMBL/GenBank/DDBJ databases">
        <authorList>
            <person name="Varghese N."/>
            <person name="Submissions S."/>
        </authorList>
    </citation>
    <scope>NUCLEOTIDE SEQUENCE [LARGE SCALE GENOMIC DNA]</scope>
    <source>
        <strain evidence="4">DSM 26382</strain>
    </source>
</reference>
<feature type="compositionally biased region" description="Low complexity" evidence="1">
    <location>
        <begin position="153"/>
        <end position="166"/>
    </location>
</feature>
<proteinExistence type="predicted"/>